<dbReference type="EMBL" id="BNGU01000028">
    <property type="protein sequence ID" value="GHM59710.1"/>
    <property type="molecule type" value="Genomic_DNA"/>
</dbReference>
<organism evidence="1 2">
    <name type="scientific">Candidatus Mesenet longicola</name>
    <dbReference type="NCBI Taxonomy" id="1892558"/>
    <lineage>
        <taxon>Bacteria</taxon>
        <taxon>Pseudomonadati</taxon>
        <taxon>Pseudomonadota</taxon>
        <taxon>Alphaproteobacteria</taxon>
        <taxon>Rickettsiales</taxon>
        <taxon>Anaplasmataceae</taxon>
        <taxon>Candidatus Mesenet</taxon>
    </lineage>
</organism>
<keyword evidence="2" id="KW-1185">Reference proteome</keyword>
<comment type="caution">
    <text evidence="1">The sequence shown here is derived from an EMBL/GenBank/DDBJ whole genome shotgun (WGS) entry which is preliminary data.</text>
</comment>
<accession>A0A8J3HVJ8</accession>
<sequence>MLGYDIGFDSRGYLASYFKDKYNIPILHNATTINYSDSNTDINEQVKVSTNFIYINSREEKNLHIEITNIDLAKGKSLQKFANSFDPVFTQASYRKNDVFLLRLCSIKGQKNSYDSLIKFNSICSNKSNQDVREEDPKCIYGTLKEEINKYCRHNHILQSDVKLTLINLCAFNKLKFDTNDLEKYIQFKNEELSYCTEEELNEQAEKFINPHSYPHYFRDEISKYLGRAIAEKIKNGVYTKAVANPLILPNNNVPSQISQISSFSNIFMSSSYVQLGWLGYQY</sequence>
<dbReference type="AlphaFoldDB" id="A0A8J3HVJ8"/>
<reference evidence="1 2" key="1">
    <citation type="journal article" date="2021" name="Microb. Ecol.">
        <title>Candidatus Mesenet longicola: Novel Endosymbionts of Brontispa longissima that Induce Cytoplasmic Incompatibility.</title>
        <authorList>
            <person name="Takano S."/>
            <person name="Gotoh Y."/>
            <person name="Hayashi T."/>
        </authorList>
    </citation>
    <scope>NUCLEOTIDE SEQUENCE [LARGE SCALE GENOMIC DNA]</scope>
    <source>
        <strain evidence="1">L5</strain>
    </source>
</reference>
<proteinExistence type="predicted"/>
<name>A0A8J3HVJ8_9RICK</name>
<protein>
    <submittedName>
        <fullName evidence="1">Uncharacterized protein</fullName>
    </submittedName>
</protein>
<evidence type="ECO:0000313" key="2">
    <source>
        <dbReference type="Proteomes" id="UP000637906"/>
    </source>
</evidence>
<dbReference type="Proteomes" id="UP000637906">
    <property type="component" value="Unassembled WGS sequence"/>
</dbReference>
<gene>
    <name evidence="1" type="ORF">sL5_07030</name>
</gene>
<evidence type="ECO:0000313" key="1">
    <source>
        <dbReference type="EMBL" id="GHM59710.1"/>
    </source>
</evidence>